<evidence type="ECO:0000313" key="2">
    <source>
        <dbReference type="Proteomes" id="UP000195402"/>
    </source>
</evidence>
<evidence type="ECO:0008006" key="3">
    <source>
        <dbReference type="Google" id="ProtNLM"/>
    </source>
</evidence>
<reference evidence="1 2" key="1">
    <citation type="journal article" date="2017" name="Mol. Plant">
        <title>The Genome of Medicinal Plant Macleaya cordata Provides New Insights into Benzylisoquinoline Alkaloids Metabolism.</title>
        <authorList>
            <person name="Liu X."/>
            <person name="Liu Y."/>
            <person name="Huang P."/>
            <person name="Ma Y."/>
            <person name="Qing Z."/>
            <person name="Tang Q."/>
            <person name="Cao H."/>
            <person name="Cheng P."/>
            <person name="Zheng Y."/>
            <person name="Yuan Z."/>
            <person name="Zhou Y."/>
            <person name="Liu J."/>
            <person name="Tang Z."/>
            <person name="Zhuo Y."/>
            <person name="Zhang Y."/>
            <person name="Yu L."/>
            <person name="Huang J."/>
            <person name="Yang P."/>
            <person name="Peng Q."/>
            <person name="Zhang J."/>
            <person name="Jiang W."/>
            <person name="Zhang Z."/>
            <person name="Lin K."/>
            <person name="Ro D.K."/>
            <person name="Chen X."/>
            <person name="Xiong X."/>
            <person name="Shang Y."/>
            <person name="Huang S."/>
            <person name="Zeng J."/>
        </authorList>
    </citation>
    <scope>NUCLEOTIDE SEQUENCE [LARGE SCALE GENOMIC DNA]</scope>
    <source>
        <strain evidence="2">cv. BLH2017</strain>
        <tissue evidence="1">Root</tissue>
    </source>
</reference>
<name>A0A200Q5K2_MACCD</name>
<dbReference type="EMBL" id="MVGT01003023">
    <property type="protein sequence ID" value="OVA05714.1"/>
    <property type="molecule type" value="Genomic_DNA"/>
</dbReference>
<keyword evidence="2" id="KW-1185">Reference proteome</keyword>
<proteinExistence type="predicted"/>
<organism evidence="1 2">
    <name type="scientific">Macleaya cordata</name>
    <name type="common">Five-seeded plume-poppy</name>
    <name type="synonym">Bocconia cordata</name>
    <dbReference type="NCBI Taxonomy" id="56857"/>
    <lineage>
        <taxon>Eukaryota</taxon>
        <taxon>Viridiplantae</taxon>
        <taxon>Streptophyta</taxon>
        <taxon>Embryophyta</taxon>
        <taxon>Tracheophyta</taxon>
        <taxon>Spermatophyta</taxon>
        <taxon>Magnoliopsida</taxon>
        <taxon>Ranunculales</taxon>
        <taxon>Papaveraceae</taxon>
        <taxon>Papaveroideae</taxon>
        <taxon>Macleaya</taxon>
    </lineage>
</organism>
<protein>
    <recommendedName>
        <fullName evidence="3">Zinc finger protein</fullName>
    </recommendedName>
</protein>
<accession>A0A200Q5K2</accession>
<comment type="caution">
    <text evidence="1">The sequence shown here is derived from an EMBL/GenBank/DDBJ whole genome shotgun (WGS) entry which is preliminary data.</text>
</comment>
<dbReference type="AlphaFoldDB" id="A0A200Q5K2"/>
<gene>
    <name evidence="1" type="ORF">BVC80_1417g15</name>
</gene>
<dbReference type="InParanoid" id="A0A200Q5K2"/>
<evidence type="ECO:0000313" key="1">
    <source>
        <dbReference type="EMBL" id="OVA05714.1"/>
    </source>
</evidence>
<dbReference type="Proteomes" id="UP000195402">
    <property type="component" value="Unassembled WGS sequence"/>
</dbReference>
<sequence length="86" mass="8757">MGGGEGSYICSKCGGEEPKCKICDSVAHVAPACPFIYTQYDAVLEGMGVVGCSSIPPKQHRSLGCFGCGETDTGRTNAGGMVLHAG</sequence>